<comment type="caution">
    <text evidence="1">The sequence shown here is derived from an EMBL/GenBank/DDBJ whole genome shotgun (WGS) entry which is preliminary data.</text>
</comment>
<organism evidence="1 2">
    <name type="scientific">Coccomyxa viridis</name>
    <dbReference type="NCBI Taxonomy" id="1274662"/>
    <lineage>
        <taxon>Eukaryota</taxon>
        <taxon>Viridiplantae</taxon>
        <taxon>Chlorophyta</taxon>
        <taxon>core chlorophytes</taxon>
        <taxon>Trebouxiophyceae</taxon>
        <taxon>Trebouxiophyceae incertae sedis</taxon>
        <taxon>Coccomyxaceae</taxon>
        <taxon>Coccomyxa</taxon>
    </lineage>
</organism>
<gene>
    <name evidence="1" type="primary">g6735</name>
    <name evidence="1" type="ORF">VP750_LOCUS5763</name>
</gene>
<name>A0ABP1FYM0_9CHLO</name>
<sequence length="535" mass="57683">MLDDSLLGLPSYISATIVEHLSARDLCTLAQASRGCWELAGLCAEVEVVFQAQRLGKQSASLRQFLRRHGSRVSKLSMTLRGTKPALESVEGLAVQAEALQHLAAVVLACAQHLKVAYPLKAPTAVLHLRGIYYSCIVELGNNMGTLCFGPLKNCFHTYLLGSDMAACAGGSAALHRSAVLDLLTHNSWKVDGPCPLKAHENIITHFCKQLPNLKVLRWRETSNMVAALDELQDASEFSEAYCASLADSSAPGCQLMEVFNSHGIFLPQLADEAGLSGPKTLAIKQSSGAEAGILPAKGLAQNLLGAPLLQELRLCTLHLLHPGALRFALAKLCQLRVLVLDYVEAYEKNSACVDTFSTEPCVMPKLEVLMLSKDALQHLKFLRCPKVVAFSGELESSTQVLTLQQHLPACGPSLRHMLLAANVSMSGLESAISAFGPVISSCSQLHSFNICLQECSPQSSGAPENKQVAMPMMVPGQHNLSHIAVTCALPLAKRTSDPRLQLAKSLAGELVTWQNCQLWPHLPNLNQVSNARPK</sequence>
<evidence type="ECO:0000313" key="2">
    <source>
        <dbReference type="Proteomes" id="UP001497392"/>
    </source>
</evidence>
<keyword evidence="2" id="KW-1185">Reference proteome</keyword>
<dbReference type="Proteomes" id="UP001497392">
    <property type="component" value="Unassembled WGS sequence"/>
</dbReference>
<proteinExistence type="predicted"/>
<reference evidence="1 2" key="1">
    <citation type="submission" date="2024-06" db="EMBL/GenBank/DDBJ databases">
        <authorList>
            <person name="Kraege A."/>
            <person name="Thomma B."/>
        </authorList>
    </citation>
    <scope>NUCLEOTIDE SEQUENCE [LARGE SCALE GENOMIC DNA]</scope>
</reference>
<dbReference type="EMBL" id="CAXHTA020000010">
    <property type="protein sequence ID" value="CAL5224104.1"/>
    <property type="molecule type" value="Genomic_DNA"/>
</dbReference>
<evidence type="ECO:0000313" key="1">
    <source>
        <dbReference type="EMBL" id="CAL5224104.1"/>
    </source>
</evidence>
<protein>
    <submittedName>
        <fullName evidence="1">G6735 protein</fullName>
    </submittedName>
</protein>
<accession>A0ABP1FYM0</accession>